<reference evidence="1" key="1">
    <citation type="submission" date="2023-10" db="EMBL/GenBank/DDBJ databases">
        <title>Genome assembly of Pristionchus species.</title>
        <authorList>
            <person name="Yoshida K."/>
            <person name="Sommer R.J."/>
        </authorList>
    </citation>
    <scope>NUCLEOTIDE SEQUENCE</scope>
    <source>
        <strain evidence="1">RS5133</strain>
    </source>
</reference>
<dbReference type="Proteomes" id="UP001432322">
    <property type="component" value="Unassembled WGS sequence"/>
</dbReference>
<evidence type="ECO:0008006" key="3">
    <source>
        <dbReference type="Google" id="ProtNLM"/>
    </source>
</evidence>
<proteinExistence type="predicted"/>
<dbReference type="AlphaFoldDB" id="A0AAV5WTG2"/>
<accession>A0AAV5WTG2</accession>
<evidence type="ECO:0000313" key="2">
    <source>
        <dbReference type="Proteomes" id="UP001432322"/>
    </source>
</evidence>
<keyword evidence="2" id="KW-1185">Reference proteome</keyword>
<feature type="non-terminal residue" evidence="1">
    <location>
        <position position="1"/>
    </location>
</feature>
<organism evidence="1 2">
    <name type="scientific">Pristionchus fissidentatus</name>
    <dbReference type="NCBI Taxonomy" id="1538716"/>
    <lineage>
        <taxon>Eukaryota</taxon>
        <taxon>Metazoa</taxon>
        <taxon>Ecdysozoa</taxon>
        <taxon>Nematoda</taxon>
        <taxon>Chromadorea</taxon>
        <taxon>Rhabditida</taxon>
        <taxon>Rhabditina</taxon>
        <taxon>Diplogasteromorpha</taxon>
        <taxon>Diplogasteroidea</taxon>
        <taxon>Neodiplogasteridae</taxon>
        <taxon>Pristionchus</taxon>
    </lineage>
</organism>
<comment type="caution">
    <text evidence="1">The sequence shown here is derived from an EMBL/GenBank/DDBJ whole genome shotgun (WGS) entry which is preliminary data.</text>
</comment>
<feature type="non-terminal residue" evidence="1">
    <location>
        <position position="75"/>
    </location>
</feature>
<gene>
    <name evidence="1" type="ORF">PFISCL1PPCAC_25271</name>
</gene>
<dbReference type="EMBL" id="BTSY01000006">
    <property type="protein sequence ID" value="GMT33974.1"/>
    <property type="molecule type" value="Genomic_DNA"/>
</dbReference>
<sequence length="75" mass="8660">SDFANEAARMATIKSDNVIINNVGDQMCFGERCYFLNRNNLHVYYGDVSCHLTTEGVKLLESKYSEIIEDFFKRN</sequence>
<name>A0AAV5WTG2_9BILA</name>
<evidence type="ECO:0000313" key="1">
    <source>
        <dbReference type="EMBL" id="GMT33974.1"/>
    </source>
</evidence>
<protein>
    <recommendedName>
        <fullName evidence="3">SGNH domain-containing protein</fullName>
    </recommendedName>
</protein>